<dbReference type="InterPro" id="IPR012337">
    <property type="entry name" value="RNaseH-like_sf"/>
</dbReference>
<dbReference type="CDD" id="cd06222">
    <property type="entry name" value="RNase_H_like"/>
    <property type="match status" value="1"/>
</dbReference>
<dbReference type="InterPro" id="IPR044730">
    <property type="entry name" value="RNase_H-like_dom_plant"/>
</dbReference>
<feature type="domain" description="Reverse transcriptase zinc-binding" evidence="2">
    <location>
        <begin position="66"/>
        <end position="131"/>
    </location>
</feature>
<protein>
    <recommendedName>
        <fullName evidence="5">RNase H type-1 domain-containing protein</fullName>
    </recommendedName>
</protein>
<keyword evidence="4" id="KW-1185">Reference proteome</keyword>
<accession>A0ABR2DN28</accession>
<dbReference type="PANTHER" id="PTHR47074">
    <property type="entry name" value="BNAC02G40300D PROTEIN"/>
    <property type="match status" value="1"/>
</dbReference>
<proteinExistence type="predicted"/>
<evidence type="ECO:0000259" key="2">
    <source>
        <dbReference type="Pfam" id="PF13966"/>
    </source>
</evidence>
<sequence>MIIESAASFAFQDTIRGGHPTGQVGQPQPQPFIKLLGGNGDGAFPLGAELNAAPLLPVISSPDFSNFYSALWASNLPPKVNITMWRIANNYLPTLTNLHLRRLNVDTHCPLCKSATESIDHTMRDCEFVQRILLAQGVCCSVPVAGVTWKEWLARTFASLNMQHRRAVMVTYWVVWYTRNQVVHEGIVHSDHNTMSFVVAFLREHDVFNPLTCLRPLRSHGSWSTPVSDVIKVNFDVSFVVSVRKSVSEVVCRDSEGFILAACCYPHLYVTNPFQAEALACLVAIGFARDLGFAKVLLEGDSLTIIKKCSSETNDVSLISPVIVDIKEVVKSFQHISFTFAFRKANVAAHTLTHEGKAFSSPIYWIEDVPPRTLLVAEKERELLVFE</sequence>
<dbReference type="Pfam" id="PF13456">
    <property type="entry name" value="RVT_3"/>
    <property type="match status" value="1"/>
</dbReference>
<dbReference type="Proteomes" id="UP001472677">
    <property type="component" value="Unassembled WGS sequence"/>
</dbReference>
<gene>
    <name evidence="3" type="ORF">V6N12_015107</name>
</gene>
<comment type="caution">
    <text evidence="3">The sequence shown here is derived from an EMBL/GenBank/DDBJ whole genome shotgun (WGS) entry which is preliminary data.</text>
</comment>
<dbReference type="InterPro" id="IPR036397">
    <property type="entry name" value="RNaseH_sf"/>
</dbReference>
<evidence type="ECO:0008006" key="5">
    <source>
        <dbReference type="Google" id="ProtNLM"/>
    </source>
</evidence>
<dbReference type="EMBL" id="JBBPBM010000024">
    <property type="protein sequence ID" value="KAK8542511.1"/>
    <property type="molecule type" value="Genomic_DNA"/>
</dbReference>
<evidence type="ECO:0000313" key="4">
    <source>
        <dbReference type="Proteomes" id="UP001472677"/>
    </source>
</evidence>
<dbReference type="Gene3D" id="3.30.420.10">
    <property type="entry name" value="Ribonuclease H-like superfamily/Ribonuclease H"/>
    <property type="match status" value="1"/>
</dbReference>
<organism evidence="3 4">
    <name type="scientific">Hibiscus sabdariffa</name>
    <name type="common">roselle</name>
    <dbReference type="NCBI Taxonomy" id="183260"/>
    <lineage>
        <taxon>Eukaryota</taxon>
        <taxon>Viridiplantae</taxon>
        <taxon>Streptophyta</taxon>
        <taxon>Embryophyta</taxon>
        <taxon>Tracheophyta</taxon>
        <taxon>Spermatophyta</taxon>
        <taxon>Magnoliopsida</taxon>
        <taxon>eudicotyledons</taxon>
        <taxon>Gunneridae</taxon>
        <taxon>Pentapetalae</taxon>
        <taxon>rosids</taxon>
        <taxon>malvids</taxon>
        <taxon>Malvales</taxon>
        <taxon>Malvaceae</taxon>
        <taxon>Malvoideae</taxon>
        <taxon>Hibiscus</taxon>
    </lineage>
</organism>
<dbReference type="InterPro" id="IPR002156">
    <property type="entry name" value="RNaseH_domain"/>
</dbReference>
<reference evidence="3 4" key="1">
    <citation type="journal article" date="2024" name="G3 (Bethesda)">
        <title>Genome assembly of Hibiscus sabdariffa L. provides insights into metabolisms of medicinal natural products.</title>
        <authorList>
            <person name="Kim T."/>
        </authorList>
    </citation>
    <scope>NUCLEOTIDE SEQUENCE [LARGE SCALE GENOMIC DNA]</scope>
    <source>
        <strain evidence="3">TK-2024</strain>
        <tissue evidence="3">Old leaves</tissue>
    </source>
</reference>
<dbReference type="PANTHER" id="PTHR47074:SF61">
    <property type="entry name" value="RNASE H TYPE-1 DOMAIN-CONTAINING PROTEIN"/>
    <property type="match status" value="1"/>
</dbReference>
<dbReference type="InterPro" id="IPR026960">
    <property type="entry name" value="RVT-Znf"/>
</dbReference>
<dbReference type="Pfam" id="PF13966">
    <property type="entry name" value="zf-RVT"/>
    <property type="match status" value="1"/>
</dbReference>
<dbReference type="InterPro" id="IPR052929">
    <property type="entry name" value="RNase_H-like_EbsB-rel"/>
</dbReference>
<name>A0ABR2DN28_9ROSI</name>
<evidence type="ECO:0000313" key="3">
    <source>
        <dbReference type="EMBL" id="KAK8542511.1"/>
    </source>
</evidence>
<evidence type="ECO:0000259" key="1">
    <source>
        <dbReference type="Pfam" id="PF13456"/>
    </source>
</evidence>
<dbReference type="SUPFAM" id="SSF53098">
    <property type="entry name" value="Ribonuclease H-like"/>
    <property type="match status" value="1"/>
</dbReference>
<feature type="domain" description="RNase H type-1" evidence="1">
    <location>
        <begin position="234"/>
        <end position="354"/>
    </location>
</feature>